<evidence type="ECO:0000313" key="3">
    <source>
        <dbReference type="EMBL" id="RUQ32414.1"/>
    </source>
</evidence>
<evidence type="ECO:0000259" key="2">
    <source>
        <dbReference type="Pfam" id="PF01321"/>
    </source>
</evidence>
<evidence type="ECO:0000313" key="4">
    <source>
        <dbReference type="Proteomes" id="UP000267430"/>
    </source>
</evidence>
<gene>
    <name evidence="3" type="ORF">ELQ35_01905</name>
</gene>
<organism evidence="3 4">
    <name type="scientific">Peribacillus cavernae</name>
    <dbReference type="NCBI Taxonomy" id="1674310"/>
    <lineage>
        <taxon>Bacteria</taxon>
        <taxon>Bacillati</taxon>
        <taxon>Bacillota</taxon>
        <taxon>Bacilli</taxon>
        <taxon>Bacillales</taxon>
        <taxon>Bacillaceae</taxon>
        <taxon>Peribacillus</taxon>
    </lineage>
</organism>
<keyword evidence="3" id="KW-0031">Aminopeptidase</keyword>
<name>A0A433HW19_9BACI</name>
<reference evidence="3 4" key="1">
    <citation type="submission" date="2018-12" db="EMBL/GenBank/DDBJ databases">
        <title>Bacillus chawlae sp. nov., Bacillus glennii sp. nov., and Bacillus saganii sp. nov. Isolated from the Vehicle Assembly Building at Kennedy Space Center where the Viking Spacecraft were Assembled.</title>
        <authorList>
            <person name="Seuylemezian A."/>
            <person name="Vaishampayan P."/>
        </authorList>
    </citation>
    <scope>NUCLEOTIDE SEQUENCE [LARGE SCALE GENOMIC DNA]</scope>
    <source>
        <strain evidence="3 4">L5</strain>
    </source>
</reference>
<dbReference type="PANTHER" id="PTHR46112">
    <property type="entry name" value="AMINOPEPTIDASE"/>
    <property type="match status" value="1"/>
</dbReference>
<keyword evidence="3" id="KW-0378">Hydrolase</keyword>
<dbReference type="SUPFAM" id="SSF55920">
    <property type="entry name" value="Creatinase/aminopeptidase"/>
    <property type="match status" value="1"/>
</dbReference>
<dbReference type="AlphaFoldDB" id="A0A433HW19"/>
<dbReference type="InterPro" id="IPR036005">
    <property type="entry name" value="Creatinase/aminopeptidase-like"/>
</dbReference>
<dbReference type="Gene3D" id="3.90.230.10">
    <property type="entry name" value="Creatinase/methionine aminopeptidase superfamily"/>
    <property type="match status" value="1"/>
</dbReference>
<dbReference type="InterPro" id="IPR029149">
    <property type="entry name" value="Creatin/AminoP/Spt16_N"/>
</dbReference>
<feature type="domain" description="Peptidase M24" evidence="1">
    <location>
        <begin position="166"/>
        <end position="374"/>
    </location>
</feature>
<dbReference type="InterPro" id="IPR000587">
    <property type="entry name" value="Creatinase_N"/>
</dbReference>
<accession>A0A433HW19</accession>
<dbReference type="SUPFAM" id="SSF53092">
    <property type="entry name" value="Creatinase/prolidase N-terminal domain"/>
    <property type="match status" value="1"/>
</dbReference>
<proteinExistence type="predicted"/>
<dbReference type="Pfam" id="PF01321">
    <property type="entry name" value="Creatinase_N"/>
    <property type="match status" value="1"/>
</dbReference>
<sequence>MEELVMTVGVLATEFERRLARTREQMKKAGIDALFVYSDEYHPGYSFYYTNFRTINCIEESAHALFIPLEGEIQAFLGNLNRFAAKRFSWIKNVNSIYEMEALLPKYVSELTYEVKTVGVVGEELFPISLYRDMEKAFVKDGINIIDAGQIVVQERLYKSKAELDLIRKAGKLADDSILAALEQLQIGKTEIELSAIGEYVTRSHGGEIGSAYLVVSGPDHTNLPTWRPMERNIEHGDYVWFDFNPMVDGYCSDTGITVAMEGVTEEQIRIMNFAYDTNQRMVEFIKPGITGKQLFQETLRICENAGLADYFLPYTKGMRAIGHGVGLEVVETPDLGPNSDFVFEPNMCFGIKFDLHGFPFGGVRVEPTVIITENGAEPVNDLRGMRAKYESNFK</sequence>
<dbReference type="InterPro" id="IPR000994">
    <property type="entry name" value="Pept_M24"/>
</dbReference>
<dbReference type="Pfam" id="PF00557">
    <property type="entry name" value="Peptidase_M24"/>
    <property type="match status" value="1"/>
</dbReference>
<dbReference type="EMBL" id="RYZZ01000002">
    <property type="protein sequence ID" value="RUQ32414.1"/>
    <property type="molecule type" value="Genomic_DNA"/>
</dbReference>
<dbReference type="OrthoDB" id="9806388at2"/>
<dbReference type="InterPro" id="IPR050659">
    <property type="entry name" value="Peptidase_M24B"/>
</dbReference>
<evidence type="ECO:0000259" key="1">
    <source>
        <dbReference type="Pfam" id="PF00557"/>
    </source>
</evidence>
<dbReference type="GO" id="GO:0004177">
    <property type="term" value="F:aminopeptidase activity"/>
    <property type="evidence" value="ECO:0007669"/>
    <property type="project" value="UniProtKB-KW"/>
</dbReference>
<keyword evidence="3" id="KW-0645">Protease</keyword>
<dbReference type="PANTHER" id="PTHR46112:SF2">
    <property type="entry name" value="XAA-PRO AMINOPEPTIDASE P-RELATED"/>
    <property type="match status" value="1"/>
</dbReference>
<comment type="caution">
    <text evidence="3">The sequence shown here is derived from an EMBL/GenBank/DDBJ whole genome shotgun (WGS) entry which is preliminary data.</text>
</comment>
<dbReference type="Proteomes" id="UP000267430">
    <property type="component" value="Unassembled WGS sequence"/>
</dbReference>
<protein>
    <submittedName>
        <fullName evidence="3">Aminopeptidase P family protein</fullName>
    </submittedName>
</protein>
<keyword evidence="4" id="KW-1185">Reference proteome</keyword>
<feature type="domain" description="Creatinase N-terminal" evidence="2">
    <location>
        <begin position="18"/>
        <end position="156"/>
    </location>
</feature>
<dbReference type="Gene3D" id="3.40.350.10">
    <property type="entry name" value="Creatinase/prolidase N-terminal domain"/>
    <property type="match status" value="1"/>
</dbReference>